<reference evidence="2" key="1">
    <citation type="submission" date="2014-11" db="EMBL/GenBank/DDBJ databases">
        <authorList>
            <person name="Amaro Gonzalez C."/>
        </authorList>
    </citation>
    <scope>NUCLEOTIDE SEQUENCE</scope>
</reference>
<dbReference type="EMBL" id="GBXM01049770">
    <property type="protein sequence ID" value="JAH58807.1"/>
    <property type="molecule type" value="Transcribed_RNA"/>
</dbReference>
<organism evidence="2">
    <name type="scientific">Anguilla anguilla</name>
    <name type="common">European freshwater eel</name>
    <name type="synonym">Muraena anguilla</name>
    <dbReference type="NCBI Taxonomy" id="7936"/>
    <lineage>
        <taxon>Eukaryota</taxon>
        <taxon>Metazoa</taxon>
        <taxon>Chordata</taxon>
        <taxon>Craniata</taxon>
        <taxon>Vertebrata</taxon>
        <taxon>Euteleostomi</taxon>
        <taxon>Actinopterygii</taxon>
        <taxon>Neopterygii</taxon>
        <taxon>Teleostei</taxon>
        <taxon>Anguilliformes</taxon>
        <taxon>Anguillidae</taxon>
        <taxon>Anguilla</taxon>
    </lineage>
</organism>
<protein>
    <submittedName>
        <fullName evidence="2">Uncharacterized protein</fullName>
    </submittedName>
</protein>
<accession>A0A0E9TZA9</accession>
<dbReference type="AlphaFoldDB" id="A0A0E9TZA9"/>
<evidence type="ECO:0000313" key="2">
    <source>
        <dbReference type="EMBL" id="JAH58807.1"/>
    </source>
</evidence>
<reference evidence="2" key="2">
    <citation type="journal article" date="2015" name="Fish Shellfish Immunol.">
        <title>Early steps in the European eel (Anguilla anguilla)-Vibrio vulnificus interaction in the gills: Role of the RtxA13 toxin.</title>
        <authorList>
            <person name="Callol A."/>
            <person name="Pajuelo D."/>
            <person name="Ebbesson L."/>
            <person name="Teles M."/>
            <person name="MacKenzie S."/>
            <person name="Amaro C."/>
        </authorList>
    </citation>
    <scope>NUCLEOTIDE SEQUENCE</scope>
</reference>
<evidence type="ECO:0000256" key="1">
    <source>
        <dbReference type="SAM" id="SignalP"/>
    </source>
</evidence>
<name>A0A0E9TZA9_ANGAN</name>
<sequence>MIEKMGGTLFFLLFCKVNAVKRILTLWIENLQRFMISHEGF</sequence>
<proteinExistence type="predicted"/>
<feature type="chain" id="PRO_5002432917" evidence="1">
    <location>
        <begin position="20"/>
        <end position="41"/>
    </location>
</feature>
<keyword evidence="1" id="KW-0732">Signal</keyword>
<feature type="signal peptide" evidence="1">
    <location>
        <begin position="1"/>
        <end position="19"/>
    </location>
</feature>